<dbReference type="Pfam" id="PF11528">
    <property type="entry name" value="DUF3224"/>
    <property type="match status" value="1"/>
</dbReference>
<dbReference type="Gene3D" id="2.40.350.10">
    <property type="entry name" value="SO1590-like"/>
    <property type="match status" value="1"/>
</dbReference>
<dbReference type="RefSeq" id="WP_073388643.1">
    <property type="nucleotide sequence ID" value="NZ_FQVU01000002.1"/>
</dbReference>
<evidence type="ECO:0008006" key="3">
    <source>
        <dbReference type="Google" id="ProtNLM"/>
    </source>
</evidence>
<proteinExistence type="predicted"/>
<dbReference type="EMBL" id="FQVU01000002">
    <property type="protein sequence ID" value="SHG23016.1"/>
    <property type="molecule type" value="Genomic_DNA"/>
</dbReference>
<dbReference type="Proteomes" id="UP000186132">
    <property type="component" value="Unassembled WGS sequence"/>
</dbReference>
<evidence type="ECO:0000313" key="1">
    <source>
        <dbReference type="EMBL" id="SHG23016.1"/>
    </source>
</evidence>
<protein>
    <recommendedName>
        <fullName evidence="3">DUF3224 domain-containing protein</fullName>
    </recommendedName>
</protein>
<dbReference type="OrthoDB" id="882224at2"/>
<accession>A0A1M5I3Z6</accession>
<dbReference type="SUPFAM" id="SSF159238">
    <property type="entry name" value="SO1590-like"/>
    <property type="match status" value="1"/>
</dbReference>
<dbReference type="AlphaFoldDB" id="A0A1M5I3Z6"/>
<reference evidence="1 2" key="1">
    <citation type="submission" date="2016-11" db="EMBL/GenBank/DDBJ databases">
        <authorList>
            <person name="Jaros S."/>
            <person name="Januszkiewicz K."/>
            <person name="Wedrychowicz H."/>
        </authorList>
    </citation>
    <scope>NUCLEOTIDE SEQUENCE [LARGE SCALE GENOMIC DNA]</scope>
    <source>
        <strain evidence="1 2">DSM 45627</strain>
    </source>
</reference>
<dbReference type="InterPro" id="IPR021607">
    <property type="entry name" value="DUF3224"/>
</dbReference>
<sequence length="132" mass="14052">MTTLTNATFQITGWDENPVEESTIVSHKLTKAHVTCKFAGDIEGEGVADYLMVYPTDDKASFVGIQQIKGTVRGNKGSVTLEVFGTFENGIAKAEWSVAEDSGTDELAGISGKGGYESKSDGTADATFNYNL</sequence>
<name>A0A1M5I3Z6_9ACTN</name>
<evidence type="ECO:0000313" key="2">
    <source>
        <dbReference type="Proteomes" id="UP000186132"/>
    </source>
</evidence>
<keyword evidence="2" id="KW-1185">Reference proteome</keyword>
<dbReference type="STRING" id="1206085.SAMN05443575_1746"/>
<dbReference type="InterPro" id="IPR023159">
    <property type="entry name" value="SO1590-like_sf"/>
</dbReference>
<organism evidence="1 2">
    <name type="scientific">Jatrophihabitans endophyticus</name>
    <dbReference type="NCBI Taxonomy" id="1206085"/>
    <lineage>
        <taxon>Bacteria</taxon>
        <taxon>Bacillati</taxon>
        <taxon>Actinomycetota</taxon>
        <taxon>Actinomycetes</taxon>
        <taxon>Jatrophihabitantales</taxon>
        <taxon>Jatrophihabitantaceae</taxon>
        <taxon>Jatrophihabitans</taxon>
    </lineage>
</organism>
<gene>
    <name evidence="1" type="ORF">SAMN05443575_1746</name>
</gene>